<proteinExistence type="predicted"/>
<accession>A0AA88L972</accession>
<gene>
    <name evidence="2" type="ORF">QYM36_007272</name>
</gene>
<reference evidence="2" key="1">
    <citation type="submission" date="2023-07" db="EMBL/GenBank/DDBJ databases">
        <title>Chromosome-level genome assembly of Artemia franciscana.</title>
        <authorList>
            <person name="Jo E."/>
        </authorList>
    </citation>
    <scope>NUCLEOTIDE SEQUENCE</scope>
    <source>
        <tissue evidence="2">Whole body</tissue>
    </source>
</reference>
<dbReference type="EMBL" id="JAVRJZ010000011">
    <property type="protein sequence ID" value="KAK2717071.1"/>
    <property type="molecule type" value="Genomic_DNA"/>
</dbReference>
<dbReference type="AlphaFoldDB" id="A0AA88L972"/>
<evidence type="ECO:0000313" key="2">
    <source>
        <dbReference type="EMBL" id="KAK2717071.1"/>
    </source>
</evidence>
<name>A0AA88L972_ARTSF</name>
<keyword evidence="3" id="KW-1185">Reference proteome</keyword>
<feature type="region of interest" description="Disordered" evidence="1">
    <location>
        <begin position="1"/>
        <end position="22"/>
    </location>
</feature>
<comment type="caution">
    <text evidence="2">The sequence shown here is derived from an EMBL/GenBank/DDBJ whole genome shotgun (WGS) entry which is preliminary data.</text>
</comment>
<evidence type="ECO:0000313" key="3">
    <source>
        <dbReference type="Proteomes" id="UP001187531"/>
    </source>
</evidence>
<organism evidence="2 3">
    <name type="scientific">Artemia franciscana</name>
    <name type="common">Brine shrimp</name>
    <name type="synonym">Artemia sanfranciscana</name>
    <dbReference type="NCBI Taxonomy" id="6661"/>
    <lineage>
        <taxon>Eukaryota</taxon>
        <taxon>Metazoa</taxon>
        <taxon>Ecdysozoa</taxon>
        <taxon>Arthropoda</taxon>
        <taxon>Crustacea</taxon>
        <taxon>Branchiopoda</taxon>
        <taxon>Anostraca</taxon>
        <taxon>Artemiidae</taxon>
        <taxon>Artemia</taxon>
    </lineage>
</organism>
<dbReference type="Proteomes" id="UP001187531">
    <property type="component" value="Unassembled WGS sequence"/>
</dbReference>
<sequence length="112" mass="12415">MTGKTQTGLDFGHDEPDKETTDHLSAHLAAIVQSLLPLNSEDFPHPSLDFMDFPIITESRVGLKLMKLKKISIIPLDIPADLIQAFPEFLSALLTLIFNKITVSGQYPQNRG</sequence>
<feature type="compositionally biased region" description="Basic and acidic residues" evidence="1">
    <location>
        <begin position="11"/>
        <end position="22"/>
    </location>
</feature>
<protein>
    <submittedName>
        <fullName evidence="2">Uncharacterized protein</fullName>
    </submittedName>
</protein>
<evidence type="ECO:0000256" key="1">
    <source>
        <dbReference type="SAM" id="MobiDB-lite"/>
    </source>
</evidence>